<organism evidence="3 4">
    <name type="scientific">Agaribacillus aureus</name>
    <dbReference type="NCBI Taxonomy" id="3051825"/>
    <lineage>
        <taxon>Bacteria</taxon>
        <taxon>Pseudomonadati</taxon>
        <taxon>Bacteroidota</taxon>
        <taxon>Cytophagia</taxon>
        <taxon>Cytophagales</taxon>
        <taxon>Splendidivirgaceae</taxon>
        <taxon>Agaribacillus</taxon>
    </lineage>
</organism>
<proteinExistence type="predicted"/>
<dbReference type="Proteomes" id="UP001172083">
    <property type="component" value="Unassembled WGS sequence"/>
</dbReference>
<sequence>MKNFNILFSILLATLGTLVFSPIQAQKTINVAPFTGVKLGLPVDLYIRQGTPQKVVVEASGEVTSRIHTKILHGNLYIIKGENDSGWWEKQQSKSEKIKIYITAPNIKNLAVSGSGSILSENTLRGDNLKIDVSGSGSVKVAVAVGHVEGKVSGSSTMGLKGSAQNTKFRVSGSANLNAERLAADNCQVELSGSGNCRIQVSNNLMSRISGSGKVYYKGNPKKIINNASGTGSLKKIS</sequence>
<dbReference type="PANTHER" id="PTHR39200:SF1">
    <property type="entry name" value="AUTO-TRANSPORTER ADHESIN HEAD GIN DOMAIN-CONTAINING PROTEIN-RELATED"/>
    <property type="match status" value="1"/>
</dbReference>
<dbReference type="EMBL" id="JAUJEB010000001">
    <property type="protein sequence ID" value="MDN5211889.1"/>
    <property type="molecule type" value="Genomic_DNA"/>
</dbReference>
<feature type="chain" id="PRO_5047178051" evidence="1">
    <location>
        <begin position="26"/>
        <end position="238"/>
    </location>
</feature>
<dbReference type="RefSeq" id="WP_346757216.1">
    <property type="nucleotide sequence ID" value="NZ_JAUJEB010000001.1"/>
</dbReference>
<keyword evidence="1" id="KW-0732">Signal</keyword>
<dbReference type="InterPro" id="IPR021255">
    <property type="entry name" value="DUF2807"/>
</dbReference>
<evidence type="ECO:0000313" key="3">
    <source>
        <dbReference type="EMBL" id="MDN5211889.1"/>
    </source>
</evidence>
<dbReference type="Pfam" id="PF10988">
    <property type="entry name" value="DUF2807"/>
    <property type="match status" value="1"/>
</dbReference>
<comment type="caution">
    <text evidence="3">The sequence shown here is derived from an EMBL/GenBank/DDBJ whole genome shotgun (WGS) entry which is preliminary data.</text>
</comment>
<evidence type="ECO:0000259" key="2">
    <source>
        <dbReference type="Pfam" id="PF10988"/>
    </source>
</evidence>
<gene>
    <name evidence="3" type="ORF">QQ020_07495</name>
</gene>
<name>A0ABT8L2F2_9BACT</name>
<reference evidence="3" key="1">
    <citation type="submission" date="2023-06" db="EMBL/GenBank/DDBJ databases">
        <title>Genomic of Agaribacillus aureum.</title>
        <authorList>
            <person name="Wang G."/>
        </authorList>
    </citation>
    <scope>NUCLEOTIDE SEQUENCE</scope>
    <source>
        <strain evidence="3">BMA12</strain>
    </source>
</reference>
<evidence type="ECO:0000313" key="4">
    <source>
        <dbReference type="Proteomes" id="UP001172083"/>
    </source>
</evidence>
<evidence type="ECO:0000256" key="1">
    <source>
        <dbReference type="SAM" id="SignalP"/>
    </source>
</evidence>
<accession>A0ABT8L2F2</accession>
<keyword evidence="4" id="KW-1185">Reference proteome</keyword>
<feature type="signal peptide" evidence="1">
    <location>
        <begin position="1"/>
        <end position="25"/>
    </location>
</feature>
<protein>
    <submittedName>
        <fullName evidence="3">Head GIN domain-containing protein</fullName>
    </submittedName>
</protein>
<dbReference type="Gene3D" id="2.160.20.120">
    <property type="match status" value="1"/>
</dbReference>
<dbReference type="PANTHER" id="PTHR39200">
    <property type="entry name" value="HYPOTHETICAL EXPORTED PROTEIN"/>
    <property type="match status" value="1"/>
</dbReference>
<feature type="domain" description="Putative auto-transporter adhesin head GIN" evidence="2">
    <location>
        <begin position="33"/>
        <end position="221"/>
    </location>
</feature>